<dbReference type="NCBIfam" id="NF033538">
    <property type="entry name" value="transpos_IS91"/>
    <property type="match status" value="1"/>
</dbReference>
<evidence type="ECO:0000259" key="2">
    <source>
        <dbReference type="Pfam" id="PF14319"/>
    </source>
</evidence>
<dbReference type="Pfam" id="PF14319">
    <property type="entry name" value="Zn_Tnp_IS91"/>
    <property type="match status" value="1"/>
</dbReference>
<organism evidence="3 4">
    <name type="scientific">Dorea formicigenerans</name>
    <dbReference type="NCBI Taxonomy" id="39486"/>
    <lineage>
        <taxon>Bacteria</taxon>
        <taxon>Bacillati</taxon>
        <taxon>Bacillota</taxon>
        <taxon>Clostridia</taxon>
        <taxon>Lachnospirales</taxon>
        <taxon>Lachnospiraceae</taxon>
        <taxon>Dorea</taxon>
    </lineage>
</organism>
<dbReference type="Proteomes" id="UP000261324">
    <property type="component" value="Unassembled WGS sequence"/>
</dbReference>
<comment type="caution">
    <text evidence="3">The sequence shown here is derived from an EMBL/GenBank/DDBJ whole genome shotgun (WGS) entry which is preliminary data.</text>
</comment>
<dbReference type="GO" id="GO:0004803">
    <property type="term" value="F:transposase activity"/>
    <property type="evidence" value="ECO:0007669"/>
    <property type="project" value="InterPro"/>
</dbReference>
<evidence type="ECO:0000313" key="4">
    <source>
        <dbReference type="Proteomes" id="UP000261324"/>
    </source>
</evidence>
<dbReference type="GO" id="GO:0006313">
    <property type="term" value="P:DNA transposition"/>
    <property type="evidence" value="ECO:0007669"/>
    <property type="project" value="InterPro"/>
</dbReference>
<dbReference type="InterPro" id="IPR054832">
    <property type="entry name" value="transpos_IS91"/>
</dbReference>
<gene>
    <name evidence="3" type="ORF">DXC93_00005</name>
</gene>
<reference evidence="3 4" key="1">
    <citation type="submission" date="2018-08" db="EMBL/GenBank/DDBJ databases">
        <title>A genome reference for cultivated species of the human gut microbiota.</title>
        <authorList>
            <person name="Zou Y."/>
            <person name="Xue W."/>
            <person name="Luo G."/>
        </authorList>
    </citation>
    <scope>NUCLEOTIDE SEQUENCE [LARGE SCALE GENOMIC DNA]</scope>
    <source>
        <strain evidence="3 4">TF09-3</strain>
    </source>
</reference>
<sequence>MHKPPKIQQIFLNSYEDFRSSVSHMSGVQEKAATAILNCKSGSLGCNISQCTDCGHMEFHNNSCRNRNCPNCQAILKEIWIDKRRAEVIDSPYFHVVFTVPHELNPLIYGNQELLYSLLHRCSSETLLELSRDKKYLGATPGIIQVLHTWGQTLNFHPHIHCIVSGGGLSADQKLRKCGEKFFIPVHVMAKVFRGKFLFYLQKHYAFGKLVFLSSCAELRNSYSWNEFRDSLYKMDWCPYIKETFNGFGNAIEYLGRYTHRIAITNTRIQSVTETQVSFSARDYKSGETKTVILENKEFIRRFLMHVLPSGFQKIRYYGFLNNRTKTKNLKIIFKLQGYQKFKQRYAGLSIAELLKEVWNYDIHVCPACGCSSMTHLGRSYAYRS</sequence>
<proteinExistence type="predicted"/>
<dbReference type="AlphaFoldDB" id="A0A3E4Q1P4"/>
<dbReference type="Pfam" id="PF04986">
    <property type="entry name" value="Y2_Tnp"/>
    <property type="match status" value="1"/>
</dbReference>
<accession>A0A3E4Q1P4</accession>
<dbReference type="PANTHER" id="PTHR37023">
    <property type="entry name" value="TRANSPOSASE"/>
    <property type="match status" value="1"/>
</dbReference>
<dbReference type="InterPro" id="IPR007069">
    <property type="entry name" value="Transposase_32"/>
</dbReference>
<protein>
    <submittedName>
        <fullName evidence="3">IS91 family transposase</fullName>
    </submittedName>
</protein>
<dbReference type="EMBL" id="QSRA01000001">
    <property type="protein sequence ID" value="RGK86249.1"/>
    <property type="molecule type" value="Genomic_DNA"/>
</dbReference>
<feature type="domain" description="Transposase zinc-binding" evidence="2">
    <location>
        <begin position="10"/>
        <end position="100"/>
    </location>
</feature>
<dbReference type="PANTHER" id="PTHR37023:SF1">
    <property type="entry name" value="ISSOD25 TRANSPOSASE TNPA_ISSOD25"/>
    <property type="match status" value="1"/>
</dbReference>
<dbReference type="GO" id="GO:0003677">
    <property type="term" value="F:DNA binding"/>
    <property type="evidence" value="ECO:0007669"/>
    <property type="project" value="InterPro"/>
</dbReference>
<name>A0A3E4Q1P4_9FIRM</name>
<dbReference type="RefSeq" id="WP_117658526.1">
    <property type="nucleotide sequence ID" value="NZ_QSRA01000001.1"/>
</dbReference>
<evidence type="ECO:0000259" key="1">
    <source>
        <dbReference type="Pfam" id="PF04986"/>
    </source>
</evidence>
<dbReference type="InterPro" id="IPR026889">
    <property type="entry name" value="Zn_Tnp"/>
</dbReference>
<feature type="domain" description="Transposase IS801/IS1294" evidence="1">
    <location>
        <begin position="142"/>
        <end position="325"/>
    </location>
</feature>
<evidence type="ECO:0000313" key="3">
    <source>
        <dbReference type="EMBL" id="RGK86249.1"/>
    </source>
</evidence>